<name>A0A1F6E426_9BACT</name>
<evidence type="ECO:0008006" key="3">
    <source>
        <dbReference type="Google" id="ProtNLM"/>
    </source>
</evidence>
<comment type="caution">
    <text evidence="1">The sequence shown here is derived from an EMBL/GenBank/DDBJ whole genome shotgun (WGS) entry which is preliminary data.</text>
</comment>
<evidence type="ECO:0000313" key="1">
    <source>
        <dbReference type="EMBL" id="OGG68408.1"/>
    </source>
</evidence>
<organism evidence="1 2">
    <name type="scientific">Candidatus Kaiserbacteria bacterium RIFCSPHIGHO2_02_FULL_56_30</name>
    <dbReference type="NCBI Taxonomy" id="1798499"/>
    <lineage>
        <taxon>Bacteria</taxon>
        <taxon>Candidatus Kaiseribacteriota</taxon>
    </lineage>
</organism>
<dbReference type="Proteomes" id="UP000177107">
    <property type="component" value="Unassembled WGS sequence"/>
</dbReference>
<dbReference type="EMBL" id="MFLM01000009">
    <property type="protein sequence ID" value="OGG68408.1"/>
    <property type="molecule type" value="Genomic_DNA"/>
</dbReference>
<accession>A0A1F6E426</accession>
<dbReference type="Gene3D" id="3.30.160.100">
    <property type="entry name" value="Ribosome hibernation promotion factor-like"/>
    <property type="match status" value="1"/>
</dbReference>
<sequence length="115" mass="13216">MKTRVKATKTVLTPPIERRIDRICTRLEKLTPKKHRSELSCAIEVGTITKHHKKGDVSRAEINFFAMGTLFRAKARGESVGKALDLAHHEIKRQYAHFRHKQESVARRTGVYALR</sequence>
<dbReference type="AlphaFoldDB" id="A0A1F6E426"/>
<dbReference type="InterPro" id="IPR036567">
    <property type="entry name" value="RHF-like"/>
</dbReference>
<dbReference type="SUPFAM" id="SSF69754">
    <property type="entry name" value="Ribosome binding protein Y (YfiA homologue)"/>
    <property type="match status" value="1"/>
</dbReference>
<dbReference type="Pfam" id="PF02482">
    <property type="entry name" value="Ribosomal_S30AE"/>
    <property type="match status" value="1"/>
</dbReference>
<reference evidence="1 2" key="1">
    <citation type="journal article" date="2016" name="Nat. Commun.">
        <title>Thousands of microbial genomes shed light on interconnected biogeochemical processes in an aquifer system.</title>
        <authorList>
            <person name="Anantharaman K."/>
            <person name="Brown C.T."/>
            <person name="Hug L.A."/>
            <person name="Sharon I."/>
            <person name="Castelle C.J."/>
            <person name="Probst A.J."/>
            <person name="Thomas B.C."/>
            <person name="Singh A."/>
            <person name="Wilkins M.J."/>
            <person name="Karaoz U."/>
            <person name="Brodie E.L."/>
            <person name="Williams K.H."/>
            <person name="Hubbard S.S."/>
            <person name="Banfield J.F."/>
        </authorList>
    </citation>
    <scope>NUCLEOTIDE SEQUENCE [LARGE SCALE GENOMIC DNA]</scope>
</reference>
<protein>
    <recommendedName>
        <fullName evidence="3">Ribosomal subunit interface protein</fullName>
    </recommendedName>
</protein>
<evidence type="ECO:0000313" key="2">
    <source>
        <dbReference type="Proteomes" id="UP000177107"/>
    </source>
</evidence>
<gene>
    <name evidence="1" type="ORF">A3C95_01740</name>
</gene>
<dbReference type="STRING" id="1798499.A3C95_01740"/>
<proteinExistence type="predicted"/>
<dbReference type="InterPro" id="IPR003489">
    <property type="entry name" value="RHF/RaiA"/>
</dbReference>